<dbReference type="SUPFAM" id="SSF90123">
    <property type="entry name" value="ABC transporter transmembrane region"/>
    <property type="match status" value="1"/>
</dbReference>
<dbReference type="EMBL" id="FQTU01000001">
    <property type="protein sequence ID" value="SHE29645.1"/>
    <property type="molecule type" value="Genomic_DNA"/>
</dbReference>
<feature type="transmembrane region" description="Helical" evidence="9">
    <location>
        <begin position="52"/>
        <end position="76"/>
    </location>
</feature>
<dbReference type="PANTHER" id="PTHR43394">
    <property type="entry name" value="ATP-DEPENDENT PERMEASE MDL1, MITOCHONDRIAL"/>
    <property type="match status" value="1"/>
</dbReference>
<feature type="domain" description="ABC transmembrane type-1" evidence="11">
    <location>
        <begin position="16"/>
        <end position="298"/>
    </location>
</feature>
<dbReference type="Pfam" id="PF00664">
    <property type="entry name" value="ABC_membrane"/>
    <property type="match status" value="1"/>
</dbReference>
<dbReference type="Pfam" id="PF00005">
    <property type="entry name" value="ABC_tran"/>
    <property type="match status" value="1"/>
</dbReference>
<dbReference type="InterPro" id="IPR011527">
    <property type="entry name" value="ABC1_TM_dom"/>
</dbReference>
<dbReference type="InterPro" id="IPR027417">
    <property type="entry name" value="P-loop_NTPase"/>
</dbReference>
<dbReference type="CDD" id="cd18548">
    <property type="entry name" value="ABC_6TM_Tm287_like"/>
    <property type="match status" value="1"/>
</dbReference>
<gene>
    <name evidence="12" type="ORF">SAMN02746064_00199</name>
</gene>
<dbReference type="PANTHER" id="PTHR43394:SF1">
    <property type="entry name" value="ATP-BINDING CASSETTE SUB-FAMILY B MEMBER 10, MITOCHONDRIAL"/>
    <property type="match status" value="1"/>
</dbReference>
<evidence type="ECO:0000256" key="3">
    <source>
        <dbReference type="ARBA" id="ARBA00022475"/>
    </source>
</evidence>
<feature type="transmembrane region" description="Helical" evidence="9">
    <location>
        <begin position="155"/>
        <end position="178"/>
    </location>
</feature>
<dbReference type="PROSITE" id="PS50929">
    <property type="entry name" value="ABC_TM1F"/>
    <property type="match status" value="1"/>
</dbReference>
<reference evidence="12 13" key="1">
    <citation type="submission" date="2016-11" db="EMBL/GenBank/DDBJ databases">
        <authorList>
            <person name="Jaros S."/>
            <person name="Januszkiewicz K."/>
            <person name="Wedrychowicz H."/>
        </authorList>
    </citation>
    <scope>NUCLEOTIDE SEQUENCE [LARGE SCALE GENOMIC DNA]</scope>
    <source>
        <strain evidence="12 13">DSM 14828</strain>
    </source>
</reference>
<feature type="transmembrane region" description="Helical" evidence="9">
    <location>
        <begin position="278"/>
        <end position="296"/>
    </location>
</feature>
<keyword evidence="6 12" id="KW-0067">ATP-binding</keyword>
<evidence type="ECO:0000313" key="13">
    <source>
        <dbReference type="Proteomes" id="UP000184251"/>
    </source>
</evidence>
<dbReference type="PROSITE" id="PS00211">
    <property type="entry name" value="ABC_TRANSPORTER_1"/>
    <property type="match status" value="1"/>
</dbReference>
<keyword evidence="7 9" id="KW-1133">Transmembrane helix</keyword>
<dbReference type="InterPro" id="IPR003439">
    <property type="entry name" value="ABC_transporter-like_ATP-bd"/>
</dbReference>
<dbReference type="FunFam" id="1.20.1560.10:FF:000040">
    <property type="entry name" value="Multidrug ABC transporter ATP-binding protein"/>
    <property type="match status" value="1"/>
</dbReference>
<keyword evidence="3" id="KW-1003">Cell membrane</keyword>
<dbReference type="STRING" id="1120975.SAMN02746064_00199"/>
<keyword evidence="5" id="KW-0547">Nucleotide-binding</keyword>
<evidence type="ECO:0000256" key="7">
    <source>
        <dbReference type="ARBA" id="ARBA00022989"/>
    </source>
</evidence>
<organism evidence="12 13">
    <name type="scientific">Alkalibacter saccharofermentans DSM 14828</name>
    <dbReference type="NCBI Taxonomy" id="1120975"/>
    <lineage>
        <taxon>Bacteria</taxon>
        <taxon>Bacillati</taxon>
        <taxon>Bacillota</taxon>
        <taxon>Clostridia</taxon>
        <taxon>Eubacteriales</taxon>
        <taxon>Eubacteriaceae</taxon>
        <taxon>Alkalibacter</taxon>
    </lineage>
</organism>
<name>A0A1M4SBX9_9FIRM</name>
<feature type="transmembrane region" description="Helical" evidence="9">
    <location>
        <begin position="12"/>
        <end position="32"/>
    </location>
</feature>
<protein>
    <submittedName>
        <fullName evidence="12">ATP-binding cassette, subfamily B</fullName>
    </submittedName>
</protein>
<dbReference type="Gene3D" id="1.20.1560.10">
    <property type="entry name" value="ABC transporter type 1, transmembrane domain"/>
    <property type="match status" value="1"/>
</dbReference>
<evidence type="ECO:0000256" key="4">
    <source>
        <dbReference type="ARBA" id="ARBA00022692"/>
    </source>
</evidence>
<dbReference type="GO" id="GO:0015421">
    <property type="term" value="F:ABC-type oligopeptide transporter activity"/>
    <property type="evidence" value="ECO:0007669"/>
    <property type="project" value="TreeGrafter"/>
</dbReference>
<evidence type="ECO:0000256" key="2">
    <source>
        <dbReference type="ARBA" id="ARBA00022448"/>
    </source>
</evidence>
<accession>A0A1M4SBX9</accession>
<feature type="transmembrane region" description="Helical" evidence="9">
    <location>
        <begin position="130"/>
        <end position="149"/>
    </location>
</feature>
<dbReference type="InterPro" id="IPR036640">
    <property type="entry name" value="ABC1_TM_sf"/>
</dbReference>
<evidence type="ECO:0000313" key="12">
    <source>
        <dbReference type="EMBL" id="SHE29645.1"/>
    </source>
</evidence>
<dbReference type="Gene3D" id="3.40.50.300">
    <property type="entry name" value="P-loop containing nucleotide triphosphate hydrolases"/>
    <property type="match status" value="1"/>
</dbReference>
<dbReference type="InterPro" id="IPR017871">
    <property type="entry name" value="ABC_transporter-like_CS"/>
</dbReference>
<evidence type="ECO:0000256" key="5">
    <source>
        <dbReference type="ARBA" id="ARBA00022741"/>
    </source>
</evidence>
<dbReference type="FunFam" id="3.40.50.300:FF:000221">
    <property type="entry name" value="Multidrug ABC transporter ATP-binding protein"/>
    <property type="match status" value="1"/>
</dbReference>
<dbReference type="PROSITE" id="PS50893">
    <property type="entry name" value="ABC_TRANSPORTER_2"/>
    <property type="match status" value="1"/>
</dbReference>
<evidence type="ECO:0000256" key="9">
    <source>
        <dbReference type="SAM" id="Phobius"/>
    </source>
</evidence>
<dbReference type="Proteomes" id="UP000184251">
    <property type="component" value="Unassembled WGS sequence"/>
</dbReference>
<evidence type="ECO:0000259" key="11">
    <source>
        <dbReference type="PROSITE" id="PS50929"/>
    </source>
</evidence>
<dbReference type="AlphaFoldDB" id="A0A1M4SBX9"/>
<dbReference type="OrthoDB" id="9762778at2"/>
<dbReference type="RefSeq" id="WP_073269195.1">
    <property type="nucleotide sequence ID" value="NZ_FQTU01000001.1"/>
</dbReference>
<dbReference type="GO" id="GO:0005524">
    <property type="term" value="F:ATP binding"/>
    <property type="evidence" value="ECO:0007669"/>
    <property type="project" value="UniProtKB-KW"/>
</dbReference>
<keyword evidence="8 9" id="KW-0472">Membrane</keyword>
<evidence type="ECO:0000256" key="1">
    <source>
        <dbReference type="ARBA" id="ARBA00004651"/>
    </source>
</evidence>
<sequence>MIKLAIYLKPFKLQIVFILSLIFLQTIGDLFLPTLMAGIINEGVMKGDTGFIFTTGAQMMVIAVISGISAITAAYLSSKVSVGLGRSLREMVFENVESFSLEEFDLFGTSTLITRNTNDINQIQHVTVMIMRMMISAPMMAVGGVIMALSRDVPLTGMLGIAILFLALFILIVSRQVIPLFTQIQRKVDKLNRVTREKLTGVRVIRAFDTGKLEEKRFDDANTDLTETYIKVNRIMAFMMPVIMLIMNLSSVSILWLGSHRIAGGNMNLGDLSAFTQYAMHIMMSMLMLSMMFVMVPRAQAAANRINEVLEARPGIVDPRIANNNFQKRGSVQFKSVSFSYPGAQNPILKDISFCAKPGEVTAIIGSTGSGKSTIANLLPRFYDTTTGEILIDGVDVKSAAMRDIRNKIGFVPQKAVLFSGTVRENIAVGNPEADTDEIKKAAAIAQAEEFILGFNDKYEHLITQGGSNLSGGQKQRLSIARALVKRPDIYIFDDSFSALDFKTDYKVRKALKDETKDATVIIIAQRVGTVMDADRIIVLDKGKITGTGKHEDLLKSCSVYQEIVSSQMEKEGVS</sequence>
<evidence type="ECO:0000256" key="8">
    <source>
        <dbReference type="ARBA" id="ARBA00023136"/>
    </source>
</evidence>
<dbReference type="GO" id="GO:0005886">
    <property type="term" value="C:plasma membrane"/>
    <property type="evidence" value="ECO:0007669"/>
    <property type="project" value="UniProtKB-SubCell"/>
</dbReference>
<keyword evidence="13" id="KW-1185">Reference proteome</keyword>
<dbReference type="InterPro" id="IPR039421">
    <property type="entry name" value="Type_1_exporter"/>
</dbReference>
<dbReference type="GO" id="GO:0016887">
    <property type="term" value="F:ATP hydrolysis activity"/>
    <property type="evidence" value="ECO:0007669"/>
    <property type="project" value="InterPro"/>
</dbReference>
<feature type="transmembrane region" description="Helical" evidence="9">
    <location>
        <begin position="235"/>
        <end position="258"/>
    </location>
</feature>
<keyword evidence="2" id="KW-0813">Transport</keyword>
<comment type="subcellular location">
    <subcellularLocation>
        <location evidence="1">Cell membrane</location>
        <topology evidence="1">Multi-pass membrane protein</topology>
    </subcellularLocation>
</comment>
<evidence type="ECO:0000259" key="10">
    <source>
        <dbReference type="PROSITE" id="PS50893"/>
    </source>
</evidence>
<evidence type="ECO:0000256" key="6">
    <source>
        <dbReference type="ARBA" id="ARBA00022840"/>
    </source>
</evidence>
<dbReference type="InterPro" id="IPR003593">
    <property type="entry name" value="AAA+_ATPase"/>
</dbReference>
<proteinExistence type="predicted"/>
<keyword evidence="4 9" id="KW-0812">Transmembrane</keyword>
<dbReference type="SMART" id="SM00382">
    <property type="entry name" value="AAA"/>
    <property type="match status" value="1"/>
</dbReference>
<dbReference type="SUPFAM" id="SSF52540">
    <property type="entry name" value="P-loop containing nucleoside triphosphate hydrolases"/>
    <property type="match status" value="1"/>
</dbReference>
<feature type="domain" description="ABC transporter" evidence="10">
    <location>
        <begin position="332"/>
        <end position="567"/>
    </location>
</feature>